<dbReference type="SUPFAM" id="SSF46894">
    <property type="entry name" value="C-terminal effector domain of the bipartite response regulators"/>
    <property type="match status" value="1"/>
</dbReference>
<keyword evidence="9" id="KW-1185">Reference proteome</keyword>
<dbReference type="STRING" id="1123291.SAMN04490355_100136"/>
<dbReference type="GO" id="GO:0006355">
    <property type="term" value="P:regulation of DNA-templated transcription"/>
    <property type="evidence" value="ECO:0007669"/>
    <property type="project" value="InterPro"/>
</dbReference>
<evidence type="ECO:0000259" key="7">
    <source>
        <dbReference type="PROSITE" id="PS50110"/>
    </source>
</evidence>
<evidence type="ECO:0000256" key="2">
    <source>
        <dbReference type="ARBA" id="ARBA00023015"/>
    </source>
</evidence>
<dbReference type="Proteomes" id="UP000199520">
    <property type="component" value="Unassembled WGS sequence"/>
</dbReference>
<feature type="domain" description="HTH luxR-type" evidence="6">
    <location>
        <begin position="170"/>
        <end position="235"/>
    </location>
</feature>
<sequence>MFFFICYSISKFSILQKGGVIINKIRIILADDHAVLRSGLKALLNNDPQFEVVGEAENGIEAIALVKALAPDVLILDLSMPDMNGMDCIKEIRSRGLTCPILVLSMYDDEEYIKEVMRSGANSYVLKKSADTELMESIIKIHKGKRYLNEKLSQSLLNNLLYTDSDTYDLQHPYKVLSVREREVLRFLALGHTNSEIATTLSLSPKTIDTYRSRIMNKLNIHKKSDLVNYAIQYKLITI</sequence>
<dbReference type="PROSITE" id="PS50110">
    <property type="entry name" value="RESPONSE_REGULATORY"/>
    <property type="match status" value="1"/>
</dbReference>
<evidence type="ECO:0000256" key="3">
    <source>
        <dbReference type="ARBA" id="ARBA00023125"/>
    </source>
</evidence>
<feature type="domain" description="Response regulatory" evidence="7">
    <location>
        <begin position="26"/>
        <end position="142"/>
    </location>
</feature>
<dbReference type="PROSITE" id="PS50043">
    <property type="entry name" value="HTH_LUXR_2"/>
    <property type="match status" value="1"/>
</dbReference>
<gene>
    <name evidence="8" type="ORF">SAMN04490355_100136</name>
</gene>
<dbReference type="PANTHER" id="PTHR43214:SF41">
    <property type="entry name" value="NITRATE_NITRITE RESPONSE REGULATOR PROTEIN NARP"/>
    <property type="match status" value="1"/>
</dbReference>
<proteinExistence type="predicted"/>
<organism evidence="8 9">
    <name type="scientific">Pelosinus propionicus DSM 13327</name>
    <dbReference type="NCBI Taxonomy" id="1123291"/>
    <lineage>
        <taxon>Bacteria</taxon>
        <taxon>Bacillati</taxon>
        <taxon>Bacillota</taxon>
        <taxon>Negativicutes</taxon>
        <taxon>Selenomonadales</taxon>
        <taxon>Sporomusaceae</taxon>
        <taxon>Pelosinus</taxon>
    </lineage>
</organism>
<feature type="modified residue" description="4-aspartylphosphate" evidence="5">
    <location>
        <position position="77"/>
    </location>
</feature>
<evidence type="ECO:0000313" key="8">
    <source>
        <dbReference type="EMBL" id="SFL31100.1"/>
    </source>
</evidence>
<dbReference type="Gene3D" id="3.40.50.2300">
    <property type="match status" value="1"/>
</dbReference>
<dbReference type="PROSITE" id="PS00622">
    <property type="entry name" value="HTH_LUXR_1"/>
    <property type="match status" value="1"/>
</dbReference>
<dbReference type="InterPro" id="IPR001789">
    <property type="entry name" value="Sig_transdc_resp-reg_receiver"/>
</dbReference>
<dbReference type="Pfam" id="PF00072">
    <property type="entry name" value="Response_reg"/>
    <property type="match status" value="1"/>
</dbReference>
<evidence type="ECO:0000259" key="6">
    <source>
        <dbReference type="PROSITE" id="PS50043"/>
    </source>
</evidence>
<dbReference type="InterPro" id="IPR000792">
    <property type="entry name" value="Tscrpt_reg_LuxR_C"/>
</dbReference>
<dbReference type="CDD" id="cd17535">
    <property type="entry name" value="REC_NarL-like"/>
    <property type="match status" value="1"/>
</dbReference>
<dbReference type="GO" id="GO:0000160">
    <property type="term" value="P:phosphorelay signal transduction system"/>
    <property type="evidence" value="ECO:0007669"/>
    <property type="project" value="InterPro"/>
</dbReference>
<name>A0A1I4GNQ9_9FIRM</name>
<accession>A0A1I4GNQ9</accession>
<evidence type="ECO:0000256" key="4">
    <source>
        <dbReference type="ARBA" id="ARBA00023163"/>
    </source>
</evidence>
<dbReference type="SUPFAM" id="SSF52172">
    <property type="entry name" value="CheY-like"/>
    <property type="match status" value="1"/>
</dbReference>
<dbReference type="InterPro" id="IPR039420">
    <property type="entry name" value="WalR-like"/>
</dbReference>
<protein>
    <submittedName>
        <fullName evidence="8">DNA-binding response regulator, NarL/FixJ family, contains REC and HTH domains</fullName>
    </submittedName>
</protein>
<dbReference type="RefSeq" id="WP_245754741.1">
    <property type="nucleotide sequence ID" value="NZ_FOTS01000001.1"/>
</dbReference>
<evidence type="ECO:0000256" key="5">
    <source>
        <dbReference type="PROSITE-ProRule" id="PRU00169"/>
    </source>
</evidence>
<dbReference type="AlphaFoldDB" id="A0A1I4GNQ9"/>
<keyword evidence="2" id="KW-0805">Transcription regulation</keyword>
<dbReference type="CDD" id="cd06170">
    <property type="entry name" value="LuxR_C_like"/>
    <property type="match status" value="1"/>
</dbReference>
<dbReference type="SMART" id="SM00448">
    <property type="entry name" value="REC"/>
    <property type="match status" value="1"/>
</dbReference>
<evidence type="ECO:0000256" key="1">
    <source>
        <dbReference type="ARBA" id="ARBA00022553"/>
    </source>
</evidence>
<keyword evidence="4" id="KW-0804">Transcription</keyword>
<keyword evidence="1 5" id="KW-0597">Phosphoprotein</keyword>
<evidence type="ECO:0000313" key="9">
    <source>
        <dbReference type="Proteomes" id="UP000199520"/>
    </source>
</evidence>
<dbReference type="InterPro" id="IPR016032">
    <property type="entry name" value="Sig_transdc_resp-reg_C-effctor"/>
</dbReference>
<dbReference type="Pfam" id="PF00196">
    <property type="entry name" value="GerE"/>
    <property type="match status" value="1"/>
</dbReference>
<dbReference type="GO" id="GO:0003677">
    <property type="term" value="F:DNA binding"/>
    <property type="evidence" value="ECO:0007669"/>
    <property type="project" value="UniProtKB-KW"/>
</dbReference>
<dbReference type="EMBL" id="FOTS01000001">
    <property type="protein sequence ID" value="SFL31100.1"/>
    <property type="molecule type" value="Genomic_DNA"/>
</dbReference>
<reference evidence="9" key="1">
    <citation type="submission" date="2016-10" db="EMBL/GenBank/DDBJ databases">
        <authorList>
            <person name="Varghese N."/>
            <person name="Submissions S."/>
        </authorList>
    </citation>
    <scope>NUCLEOTIDE SEQUENCE [LARGE SCALE GENOMIC DNA]</scope>
    <source>
        <strain evidence="9">DSM 13327</strain>
    </source>
</reference>
<dbReference type="PRINTS" id="PR00038">
    <property type="entry name" value="HTHLUXR"/>
</dbReference>
<keyword evidence="3 8" id="KW-0238">DNA-binding</keyword>
<dbReference type="SMART" id="SM00421">
    <property type="entry name" value="HTH_LUXR"/>
    <property type="match status" value="1"/>
</dbReference>
<dbReference type="PANTHER" id="PTHR43214">
    <property type="entry name" value="TWO-COMPONENT RESPONSE REGULATOR"/>
    <property type="match status" value="1"/>
</dbReference>
<dbReference type="InterPro" id="IPR058245">
    <property type="entry name" value="NreC/VraR/RcsB-like_REC"/>
</dbReference>
<dbReference type="InterPro" id="IPR011006">
    <property type="entry name" value="CheY-like_superfamily"/>
</dbReference>